<keyword evidence="2" id="KW-1185">Reference proteome</keyword>
<reference evidence="1 2" key="1">
    <citation type="submission" date="2020-07" db="EMBL/GenBank/DDBJ databases">
        <title>Sequencing the genomes of 1000 actinobacteria strains.</title>
        <authorList>
            <person name="Klenk H.-P."/>
        </authorList>
    </citation>
    <scope>NUCLEOTIDE SEQUENCE [LARGE SCALE GENOMIC DNA]</scope>
    <source>
        <strain evidence="1 2">DSM 104006</strain>
    </source>
</reference>
<dbReference type="AlphaFoldDB" id="A0A853B5E1"/>
<dbReference type="Proteomes" id="UP000549616">
    <property type="component" value="Unassembled WGS sequence"/>
</dbReference>
<protein>
    <submittedName>
        <fullName evidence="1">Uncharacterized protein</fullName>
    </submittedName>
</protein>
<name>A0A853B5E1_9PSEU</name>
<dbReference type="EMBL" id="JACCFK010000001">
    <property type="protein sequence ID" value="NYI89951.1"/>
    <property type="molecule type" value="Genomic_DNA"/>
</dbReference>
<organism evidence="1 2">
    <name type="scientific">Amycolatopsis endophytica</name>
    <dbReference type="NCBI Taxonomy" id="860233"/>
    <lineage>
        <taxon>Bacteria</taxon>
        <taxon>Bacillati</taxon>
        <taxon>Actinomycetota</taxon>
        <taxon>Actinomycetes</taxon>
        <taxon>Pseudonocardiales</taxon>
        <taxon>Pseudonocardiaceae</taxon>
        <taxon>Amycolatopsis</taxon>
    </lineage>
</organism>
<dbReference type="RefSeq" id="WP_179774028.1">
    <property type="nucleotide sequence ID" value="NZ_JACCFK010000001.1"/>
</dbReference>
<evidence type="ECO:0000313" key="1">
    <source>
        <dbReference type="EMBL" id="NYI89951.1"/>
    </source>
</evidence>
<proteinExistence type="predicted"/>
<gene>
    <name evidence="1" type="ORF">HNR02_003274</name>
</gene>
<sequence length="84" mass="9403">MDDSRGARQVRAAMHLRRVRVDGPDGAPVVLSYPGMLLSCYEDDRKVCEKWIPLGADPTEEDDELLIAALHAAMLWRTHQADCP</sequence>
<comment type="caution">
    <text evidence="1">The sequence shown here is derived from an EMBL/GenBank/DDBJ whole genome shotgun (WGS) entry which is preliminary data.</text>
</comment>
<accession>A0A853B5E1</accession>
<evidence type="ECO:0000313" key="2">
    <source>
        <dbReference type="Proteomes" id="UP000549616"/>
    </source>
</evidence>